<evidence type="ECO:0000313" key="1">
    <source>
        <dbReference type="EMBL" id="KAF7112402.1"/>
    </source>
</evidence>
<accession>A0A834FU16</accession>
<organism evidence="1 3">
    <name type="scientific">Rhododendron simsii</name>
    <name type="common">Sims's rhododendron</name>
    <dbReference type="NCBI Taxonomy" id="118357"/>
    <lineage>
        <taxon>Eukaryota</taxon>
        <taxon>Viridiplantae</taxon>
        <taxon>Streptophyta</taxon>
        <taxon>Embryophyta</taxon>
        <taxon>Tracheophyta</taxon>
        <taxon>Spermatophyta</taxon>
        <taxon>Magnoliopsida</taxon>
        <taxon>eudicotyledons</taxon>
        <taxon>Gunneridae</taxon>
        <taxon>Pentapetalae</taxon>
        <taxon>asterids</taxon>
        <taxon>Ericales</taxon>
        <taxon>Ericaceae</taxon>
        <taxon>Ericoideae</taxon>
        <taxon>Rhodoreae</taxon>
        <taxon>Rhododendron</taxon>
    </lineage>
</organism>
<keyword evidence="3" id="KW-1185">Reference proteome</keyword>
<protein>
    <submittedName>
        <fullName evidence="1">Uncharacterized protein</fullName>
    </submittedName>
</protein>
<dbReference type="EMBL" id="WJXA01000217">
    <property type="protein sequence ID" value="KAF7114385.1"/>
    <property type="molecule type" value="Genomic_DNA"/>
</dbReference>
<name>A0A834FU16_RHOSS</name>
<dbReference type="Proteomes" id="UP000626092">
    <property type="component" value="Unassembled WGS sequence"/>
</dbReference>
<sequence>MFPCPYEIQFQRLGGDFAIRFAVITCLLIDNYEALKRILGTKLYGWEEVSKNVTYSMDGCLSKVEDNGQIEWLGNGCGTGMHSVTSATKTTFVSLLTVHYPSILKMRRVINQEYSVEDFFGTGAVYGLWWERNHWVFQKEAADADQIVG</sequence>
<dbReference type="AlphaFoldDB" id="A0A834FU16"/>
<evidence type="ECO:0000313" key="3">
    <source>
        <dbReference type="Proteomes" id="UP000626092"/>
    </source>
</evidence>
<gene>
    <name evidence="2" type="ORF">RHSIM_RhsimUnG0089000</name>
    <name evidence="1" type="ORF">RHSIM_RhsimUnG0232300</name>
</gene>
<dbReference type="EMBL" id="WJXA01000509">
    <property type="protein sequence ID" value="KAF7112402.1"/>
    <property type="molecule type" value="Genomic_DNA"/>
</dbReference>
<proteinExistence type="predicted"/>
<comment type="caution">
    <text evidence="1">The sequence shown here is derived from an EMBL/GenBank/DDBJ whole genome shotgun (WGS) entry which is preliminary data.</text>
</comment>
<reference evidence="1" key="1">
    <citation type="submission" date="2019-11" db="EMBL/GenBank/DDBJ databases">
        <authorList>
            <person name="Liu Y."/>
            <person name="Hou J."/>
            <person name="Li T.-Q."/>
            <person name="Guan C.-H."/>
            <person name="Wu X."/>
            <person name="Wu H.-Z."/>
            <person name="Ling F."/>
            <person name="Zhang R."/>
            <person name="Shi X.-G."/>
            <person name="Ren J.-P."/>
            <person name="Chen E.-F."/>
            <person name="Sun J.-M."/>
        </authorList>
    </citation>
    <scope>NUCLEOTIDE SEQUENCE</scope>
    <source>
        <strain evidence="1">Adult_tree_wgs_1</strain>
        <tissue evidence="1">Leaves</tissue>
    </source>
</reference>
<evidence type="ECO:0000313" key="2">
    <source>
        <dbReference type="EMBL" id="KAF7114385.1"/>
    </source>
</evidence>